<keyword evidence="1" id="KW-0812">Transmembrane</keyword>
<evidence type="ECO:0000256" key="1">
    <source>
        <dbReference type="SAM" id="Phobius"/>
    </source>
</evidence>
<evidence type="ECO:0008006" key="4">
    <source>
        <dbReference type="Google" id="ProtNLM"/>
    </source>
</evidence>
<keyword evidence="1" id="KW-1133">Transmembrane helix</keyword>
<keyword evidence="3" id="KW-1185">Reference proteome</keyword>
<comment type="caution">
    <text evidence="2">The sequence shown here is derived from an EMBL/GenBank/DDBJ whole genome shotgun (WGS) entry which is preliminary data.</text>
</comment>
<name>A0A7X5BS75_9BACT</name>
<gene>
    <name evidence="2" type="ORF">GTZ93_18775</name>
</gene>
<dbReference type="EMBL" id="JAAAPK010000004">
    <property type="protein sequence ID" value="NBC41850.1"/>
    <property type="molecule type" value="Genomic_DNA"/>
</dbReference>
<feature type="transmembrane region" description="Helical" evidence="1">
    <location>
        <begin position="86"/>
        <end position="107"/>
    </location>
</feature>
<organism evidence="2 3">
    <name type="scientific">Corallococcus exiguus</name>
    <dbReference type="NCBI Taxonomy" id="83462"/>
    <lineage>
        <taxon>Bacteria</taxon>
        <taxon>Pseudomonadati</taxon>
        <taxon>Myxococcota</taxon>
        <taxon>Myxococcia</taxon>
        <taxon>Myxococcales</taxon>
        <taxon>Cystobacterineae</taxon>
        <taxon>Myxococcaceae</taxon>
        <taxon>Corallococcus</taxon>
    </lineage>
</organism>
<protein>
    <recommendedName>
        <fullName evidence="4">DUF3592 domain-containing protein</fullName>
    </recommendedName>
</protein>
<evidence type="ECO:0000313" key="3">
    <source>
        <dbReference type="Proteomes" id="UP000537825"/>
    </source>
</evidence>
<reference evidence="2 3" key="1">
    <citation type="submission" date="2020-01" db="EMBL/GenBank/DDBJ databases">
        <title>The draft genome sequence of Corallococcus exiguus DSM 14696.</title>
        <authorList>
            <person name="Zhang X."/>
            <person name="Zhu H."/>
        </authorList>
    </citation>
    <scope>NUCLEOTIDE SEQUENCE [LARGE SCALE GENOMIC DNA]</scope>
    <source>
        <strain evidence="2 3">DSM 14696</strain>
    </source>
</reference>
<proteinExistence type="predicted"/>
<keyword evidence="1" id="KW-0472">Membrane</keyword>
<dbReference type="AlphaFoldDB" id="A0A7X5BS75"/>
<dbReference type="RefSeq" id="WP_139920176.1">
    <property type="nucleotide sequence ID" value="NZ_CBCSLE010000080.1"/>
</dbReference>
<sequence length="109" mass="12334">MSWVAGGEDFEYHFKEGNELARLRDKEFRRRHMFQLWVLIRPEDGGEPLEIGLSTGKASKFKHGDRVQVLYNPKQPRHVVLPGENLWVGLIILGSIGLVVLGAPFLVGL</sequence>
<dbReference type="Proteomes" id="UP000537825">
    <property type="component" value="Unassembled WGS sequence"/>
</dbReference>
<evidence type="ECO:0000313" key="2">
    <source>
        <dbReference type="EMBL" id="NBC41850.1"/>
    </source>
</evidence>
<accession>A0A7X5BS75</accession>